<name>A0A914SAJ2_PAREQ</name>
<proteinExistence type="predicted"/>
<evidence type="ECO:0000313" key="2">
    <source>
        <dbReference type="WBParaSite" id="PEQ_0001435601-mRNA-1"/>
    </source>
</evidence>
<dbReference type="Proteomes" id="UP000887564">
    <property type="component" value="Unplaced"/>
</dbReference>
<evidence type="ECO:0000313" key="1">
    <source>
        <dbReference type="Proteomes" id="UP000887564"/>
    </source>
</evidence>
<organism evidence="1 2">
    <name type="scientific">Parascaris equorum</name>
    <name type="common">Equine roundworm</name>
    <dbReference type="NCBI Taxonomy" id="6256"/>
    <lineage>
        <taxon>Eukaryota</taxon>
        <taxon>Metazoa</taxon>
        <taxon>Ecdysozoa</taxon>
        <taxon>Nematoda</taxon>
        <taxon>Chromadorea</taxon>
        <taxon>Rhabditida</taxon>
        <taxon>Spirurina</taxon>
        <taxon>Ascaridomorpha</taxon>
        <taxon>Ascaridoidea</taxon>
        <taxon>Ascarididae</taxon>
        <taxon>Parascaris</taxon>
    </lineage>
</organism>
<accession>A0A914SAJ2</accession>
<sequence>MMQARHRTGSHVADANSGFCHAWLTHVSGEANAMLGHGSGMVATHGIKACCTRVPVVCHASFRPQWQVIAVWLTLGVSLLTHGSGVPDMWFRCGHGPHVTQVFIAHYTCVAAMCFMNGLRVVHVWDIRESLLADPWLPPTQTCNPGVAHTWLMSVSHMVGECFTRDSGVAHTWCRQGSAMAHMEFRRASEQGQVWLTRDSGVWHTWLTHVSGEAHACLGCGSGMVGLTHDTGMAHTRLRHSSHIIHAWQACFHTWDMSYRCGSLIADMWAPHTQSHLARGSGMPQLCFMGGSPEAWLTHGSGAAQPRLTRDAGMPQTWVTCGRSMIPAFVTHPSHLVVVWLMHSFGADQAWLTVVCGMVGTFFRHGRQGAPAWLTCAS</sequence>
<reference evidence="2" key="1">
    <citation type="submission" date="2022-11" db="UniProtKB">
        <authorList>
            <consortium name="WormBaseParasite"/>
        </authorList>
    </citation>
    <scope>IDENTIFICATION</scope>
</reference>
<keyword evidence="1" id="KW-1185">Reference proteome</keyword>
<dbReference type="WBParaSite" id="PEQ_0001435601-mRNA-1">
    <property type="protein sequence ID" value="PEQ_0001435601-mRNA-1"/>
    <property type="gene ID" value="PEQ_0001435601"/>
</dbReference>
<protein>
    <submittedName>
        <fullName evidence="2">Uncharacterized protein</fullName>
    </submittedName>
</protein>
<dbReference type="AlphaFoldDB" id="A0A914SAJ2"/>